<dbReference type="GO" id="GO:0019776">
    <property type="term" value="F:Atg8-family ligase activity"/>
    <property type="evidence" value="ECO:0007669"/>
    <property type="project" value="TreeGrafter"/>
</dbReference>
<reference evidence="9" key="1">
    <citation type="submission" date="2020-05" db="EMBL/GenBank/DDBJ databases">
        <title>Phylogenomic resolution of chytrid fungi.</title>
        <authorList>
            <person name="Stajich J.E."/>
            <person name="Amses K."/>
            <person name="Simmons R."/>
            <person name="Seto K."/>
            <person name="Myers J."/>
            <person name="Bonds A."/>
            <person name="Quandt C.A."/>
            <person name="Barry K."/>
            <person name="Liu P."/>
            <person name="Grigoriev I."/>
            <person name="Longcore J.E."/>
            <person name="James T.Y."/>
        </authorList>
    </citation>
    <scope>NUCLEOTIDE SEQUENCE</scope>
    <source>
        <strain evidence="9">JEL0379</strain>
    </source>
</reference>
<name>A0AAD5XR83_9FUNG</name>
<dbReference type="PANTHER" id="PTHR13385">
    <property type="entry name" value="AUTOPHAGY PROTEIN 12"/>
    <property type="match status" value="1"/>
</dbReference>
<comment type="caution">
    <text evidence="9">The sequence shown here is derived from an EMBL/GenBank/DDBJ whole genome shotgun (WGS) entry which is preliminary data.</text>
</comment>
<keyword evidence="7" id="KW-0653">Protein transport</keyword>
<dbReference type="Gene3D" id="3.10.20.90">
    <property type="entry name" value="Phosphatidylinositol 3-kinase Catalytic Subunit, Chain A, domain 1"/>
    <property type="match status" value="1"/>
</dbReference>
<evidence type="ECO:0000256" key="7">
    <source>
        <dbReference type="RuleBase" id="RU361201"/>
    </source>
</evidence>
<dbReference type="GO" id="GO:0097352">
    <property type="term" value="P:autophagosome maturation"/>
    <property type="evidence" value="ECO:0007669"/>
    <property type="project" value="TreeGrafter"/>
</dbReference>
<comment type="subunit">
    <text evidence="2 7">Forms a conjugate with ATG5.</text>
</comment>
<protein>
    <recommendedName>
        <fullName evidence="3 7">Ubiquitin-like protein ATG12</fullName>
    </recommendedName>
</protein>
<comment type="subcellular location">
    <subcellularLocation>
        <location evidence="7">Preautophagosomal structure membrane</location>
        <topology evidence="7">Peripheral membrane protein</topology>
    </subcellularLocation>
</comment>
<dbReference type="Proteomes" id="UP001212152">
    <property type="component" value="Unassembled WGS sequence"/>
</dbReference>
<comment type="similarity">
    <text evidence="1 7">Belongs to the ATG12 family.</text>
</comment>
<evidence type="ECO:0000256" key="5">
    <source>
        <dbReference type="ARBA" id="ARBA00022786"/>
    </source>
</evidence>
<keyword evidence="5 7" id="KW-0833">Ubl conjugation pathway</keyword>
<gene>
    <name evidence="9" type="ORF">HDU87_002627</name>
</gene>
<dbReference type="GO" id="GO:0034727">
    <property type="term" value="P:piecemeal microautophagy of the nucleus"/>
    <property type="evidence" value="ECO:0007669"/>
    <property type="project" value="TreeGrafter"/>
</dbReference>
<dbReference type="SUPFAM" id="SSF54236">
    <property type="entry name" value="Ubiquitin-like"/>
    <property type="match status" value="1"/>
</dbReference>
<keyword evidence="7" id="KW-0472">Membrane</keyword>
<evidence type="ECO:0000256" key="6">
    <source>
        <dbReference type="ARBA" id="ARBA00023006"/>
    </source>
</evidence>
<dbReference type="GO" id="GO:0034274">
    <property type="term" value="C:Atg12-Atg5-Atg16 complex"/>
    <property type="evidence" value="ECO:0007669"/>
    <property type="project" value="TreeGrafter"/>
</dbReference>
<evidence type="ECO:0000313" key="10">
    <source>
        <dbReference type="Proteomes" id="UP001212152"/>
    </source>
</evidence>
<dbReference type="GO" id="GO:0015031">
    <property type="term" value="P:protein transport"/>
    <property type="evidence" value="ECO:0007669"/>
    <property type="project" value="UniProtKB-KW"/>
</dbReference>
<dbReference type="InterPro" id="IPR007242">
    <property type="entry name" value="Atg12"/>
</dbReference>
<dbReference type="GO" id="GO:0034045">
    <property type="term" value="C:phagophore assembly site membrane"/>
    <property type="evidence" value="ECO:0007669"/>
    <property type="project" value="UniProtKB-SubCell"/>
</dbReference>
<comment type="function">
    <text evidence="7">Ubiquitin-like protein involved in cytoplasm to vacuole transport (Cvt), autophagy vesicles formation, mitophagy, and nucleophagy.</text>
</comment>
<dbReference type="GO" id="GO:0061723">
    <property type="term" value="P:glycophagy"/>
    <property type="evidence" value="ECO:0007669"/>
    <property type="project" value="TreeGrafter"/>
</dbReference>
<feature type="region of interest" description="Disordered" evidence="8">
    <location>
        <begin position="25"/>
        <end position="55"/>
    </location>
</feature>
<keyword evidence="4 7" id="KW-1017">Isopeptide bond</keyword>
<dbReference type="GO" id="GO:0000045">
    <property type="term" value="P:autophagosome assembly"/>
    <property type="evidence" value="ECO:0007669"/>
    <property type="project" value="InterPro"/>
</dbReference>
<keyword evidence="6 7" id="KW-0072">Autophagy</keyword>
<organism evidence="9 10">
    <name type="scientific">Geranomyces variabilis</name>
    <dbReference type="NCBI Taxonomy" id="109894"/>
    <lineage>
        <taxon>Eukaryota</taxon>
        <taxon>Fungi</taxon>
        <taxon>Fungi incertae sedis</taxon>
        <taxon>Chytridiomycota</taxon>
        <taxon>Chytridiomycota incertae sedis</taxon>
        <taxon>Chytridiomycetes</taxon>
        <taxon>Spizellomycetales</taxon>
        <taxon>Powellomycetaceae</taxon>
        <taxon>Geranomyces</taxon>
    </lineage>
</organism>
<evidence type="ECO:0000313" key="9">
    <source>
        <dbReference type="EMBL" id="KAJ3185061.1"/>
    </source>
</evidence>
<feature type="compositionally biased region" description="Low complexity" evidence="8">
    <location>
        <begin position="35"/>
        <end position="52"/>
    </location>
</feature>
<dbReference type="InterPro" id="IPR029071">
    <property type="entry name" value="Ubiquitin-like_domsf"/>
</dbReference>
<dbReference type="PANTHER" id="PTHR13385:SF0">
    <property type="entry name" value="UBIQUITIN-LIKE PROTEIN ATG12"/>
    <property type="match status" value="1"/>
</dbReference>
<evidence type="ECO:0000256" key="4">
    <source>
        <dbReference type="ARBA" id="ARBA00022499"/>
    </source>
</evidence>
<evidence type="ECO:0000256" key="8">
    <source>
        <dbReference type="SAM" id="MobiDB-lite"/>
    </source>
</evidence>
<evidence type="ECO:0000256" key="3">
    <source>
        <dbReference type="ARBA" id="ARBA00015875"/>
    </source>
</evidence>
<proteinExistence type="inferred from homology"/>
<dbReference type="AlphaFoldDB" id="A0AAD5XR83"/>
<dbReference type="EMBL" id="JADGJQ010000002">
    <property type="protein sequence ID" value="KAJ3185061.1"/>
    <property type="molecule type" value="Genomic_DNA"/>
</dbReference>
<accession>A0AAD5XR83</accession>
<dbReference type="GO" id="GO:0000421">
    <property type="term" value="C:autophagosome membrane"/>
    <property type="evidence" value="ECO:0007669"/>
    <property type="project" value="TreeGrafter"/>
</dbReference>
<evidence type="ECO:0000256" key="2">
    <source>
        <dbReference type="ARBA" id="ARBA00011288"/>
    </source>
</evidence>
<evidence type="ECO:0000256" key="1">
    <source>
        <dbReference type="ARBA" id="ARBA00007778"/>
    </source>
</evidence>
<keyword evidence="7" id="KW-0813">Transport</keyword>
<dbReference type="GO" id="GO:0000422">
    <property type="term" value="P:autophagy of mitochondrion"/>
    <property type="evidence" value="ECO:0007669"/>
    <property type="project" value="TreeGrafter"/>
</dbReference>
<keyword evidence="10" id="KW-1185">Reference proteome</keyword>
<dbReference type="CDD" id="cd01612">
    <property type="entry name" value="Ubl_ATG12"/>
    <property type="match status" value="1"/>
</dbReference>
<sequence length="145" mass="15667">MQSGDANFDVPHHGKFLVTVNPTSMSAAEQGPATSPLASPSVPRRPSSAATSNAEPNAKVVVRFRATGNAPILKQNFYKITASQKFQTVISFLKKELHYKQQQSLFLYVNAAFAPAPDEIVGNLHKCFATDGNLIINYSTTAAWG</sequence>
<dbReference type="Pfam" id="PF04110">
    <property type="entry name" value="APG12"/>
    <property type="match status" value="1"/>
</dbReference>
<dbReference type="FunFam" id="3.10.20.90:FF:000150">
    <property type="entry name" value="Ubiquitin-like protein ATG12"/>
    <property type="match status" value="1"/>
</dbReference>